<organism evidence="2">
    <name type="scientific">marine metagenome</name>
    <dbReference type="NCBI Taxonomy" id="408172"/>
    <lineage>
        <taxon>unclassified sequences</taxon>
        <taxon>metagenomes</taxon>
        <taxon>ecological metagenomes</taxon>
    </lineage>
</organism>
<keyword evidence="1" id="KW-1133">Transmembrane helix</keyword>
<reference evidence="2" key="1">
    <citation type="submission" date="2018-05" db="EMBL/GenBank/DDBJ databases">
        <authorList>
            <person name="Lanie J.A."/>
            <person name="Ng W.-L."/>
            <person name="Kazmierczak K.M."/>
            <person name="Andrzejewski T.M."/>
            <person name="Davidsen T.M."/>
            <person name="Wayne K.J."/>
            <person name="Tettelin H."/>
            <person name="Glass J.I."/>
            <person name="Rusch D."/>
            <person name="Podicherti R."/>
            <person name="Tsui H.-C.T."/>
            <person name="Winkler M.E."/>
        </authorList>
    </citation>
    <scope>NUCLEOTIDE SEQUENCE</scope>
</reference>
<proteinExistence type="predicted"/>
<protein>
    <submittedName>
        <fullName evidence="2">Uncharacterized protein</fullName>
    </submittedName>
</protein>
<keyword evidence="1" id="KW-0812">Transmembrane</keyword>
<dbReference type="EMBL" id="UINC01128277">
    <property type="protein sequence ID" value="SVD07929.1"/>
    <property type="molecule type" value="Genomic_DNA"/>
</dbReference>
<evidence type="ECO:0000256" key="1">
    <source>
        <dbReference type="SAM" id="Phobius"/>
    </source>
</evidence>
<feature type="transmembrane region" description="Helical" evidence="1">
    <location>
        <begin position="12"/>
        <end position="29"/>
    </location>
</feature>
<keyword evidence="1" id="KW-0472">Membrane</keyword>
<name>A0A382SDJ5_9ZZZZ</name>
<sequence length="73" mass="8105">MPGKRITRGNVAWVLLGFLLTLILLNVYFKNRFPNGQRTPSKQPVIKGNANVTNNLPVISKIQPFALTNQNSA</sequence>
<gene>
    <name evidence="2" type="ORF">METZ01_LOCUS360783</name>
</gene>
<feature type="non-terminal residue" evidence="2">
    <location>
        <position position="73"/>
    </location>
</feature>
<evidence type="ECO:0000313" key="2">
    <source>
        <dbReference type="EMBL" id="SVD07929.1"/>
    </source>
</evidence>
<dbReference type="AlphaFoldDB" id="A0A382SDJ5"/>
<accession>A0A382SDJ5</accession>